<evidence type="ECO:0000313" key="2">
    <source>
        <dbReference type="Proteomes" id="UP001152604"/>
    </source>
</evidence>
<name>A0ABN8K852_9HYPH</name>
<dbReference type="RefSeq" id="WP_254027036.1">
    <property type="nucleotide sequence ID" value="NZ_CAKXZS010000031.1"/>
</dbReference>
<dbReference type="Proteomes" id="UP001152604">
    <property type="component" value="Unassembled WGS sequence"/>
</dbReference>
<accession>A0ABN8K852</accession>
<gene>
    <name evidence="1" type="ORF">MES4922_370053</name>
</gene>
<comment type="caution">
    <text evidence="1">The sequence shown here is derived from an EMBL/GenBank/DDBJ whole genome shotgun (WGS) entry which is preliminary data.</text>
</comment>
<protein>
    <submittedName>
        <fullName evidence="1">Uncharacterized protein</fullName>
    </submittedName>
</protein>
<sequence>MEALRTSAKAYDEGLKWEAKRLAACVYILVHDKARAVSMFTQMGMKEHLEFVSSAGALKQGNFAPEFPLAVLVPTQSSAEYVPLCTMYPTLECRAFSFPLWWEQPILRAQNNDILTRRTLVLSLRDQDGGAHFDSSVDPIYRGFASEHKGGFFIVHADDGRREDIPFGPHYASMRQIAWEIEATLARATQAEH</sequence>
<evidence type="ECO:0000313" key="1">
    <source>
        <dbReference type="EMBL" id="CAH2404820.1"/>
    </source>
</evidence>
<proteinExistence type="predicted"/>
<keyword evidence="2" id="KW-1185">Reference proteome</keyword>
<dbReference type="EMBL" id="CAKXZS010000031">
    <property type="protein sequence ID" value="CAH2404820.1"/>
    <property type="molecule type" value="Genomic_DNA"/>
</dbReference>
<reference evidence="1" key="1">
    <citation type="submission" date="2022-03" db="EMBL/GenBank/DDBJ databases">
        <authorList>
            <person name="Brunel B."/>
        </authorList>
    </citation>
    <scope>NUCLEOTIDE SEQUENCE</scope>
    <source>
        <strain evidence="1">STM4922sample</strain>
    </source>
</reference>
<organism evidence="1 2">
    <name type="scientific">Mesorhizobium ventifaucium</name>
    <dbReference type="NCBI Taxonomy" id="666020"/>
    <lineage>
        <taxon>Bacteria</taxon>
        <taxon>Pseudomonadati</taxon>
        <taxon>Pseudomonadota</taxon>
        <taxon>Alphaproteobacteria</taxon>
        <taxon>Hyphomicrobiales</taxon>
        <taxon>Phyllobacteriaceae</taxon>
        <taxon>Mesorhizobium</taxon>
    </lineage>
</organism>